<evidence type="ECO:0000313" key="2">
    <source>
        <dbReference type="Proteomes" id="UP000198816"/>
    </source>
</evidence>
<keyword evidence="2" id="KW-1185">Reference proteome</keyword>
<accession>A0A1H3BJ11</accession>
<dbReference type="NCBIfam" id="TIGR02532">
    <property type="entry name" value="IV_pilin_GFxxxE"/>
    <property type="match status" value="1"/>
</dbReference>
<proteinExistence type="predicted"/>
<dbReference type="Pfam" id="PF07963">
    <property type="entry name" value="N_methyl"/>
    <property type="match status" value="1"/>
</dbReference>
<dbReference type="RefSeq" id="WP_217633745.1">
    <property type="nucleotide sequence ID" value="NZ_FNNZ01000025.1"/>
</dbReference>
<protein>
    <submittedName>
        <fullName evidence="1">Prepilin-type N-terminal cleavage/methylation domain-containing protein</fullName>
    </submittedName>
</protein>
<dbReference type="AlphaFoldDB" id="A0A1H3BJ11"/>
<name>A0A1H3BJ11_THIRO</name>
<gene>
    <name evidence="1" type="ORF">SAMN05421783_12518</name>
</gene>
<dbReference type="InterPro" id="IPR012902">
    <property type="entry name" value="N_methyl_site"/>
</dbReference>
<dbReference type="EMBL" id="FNNZ01000025">
    <property type="protein sequence ID" value="SDX41907.1"/>
    <property type="molecule type" value="Genomic_DNA"/>
</dbReference>
<dbReference type="Proteomes" id="UP000198816">
    <property type="component" value="Unassembled WGS sequence"/>
</dbReference>
<organism evidence="1 2">
    <name type="scientific">Thiocapsa roseopersicina</name>
    <dbReference type="NCBI Taxonomy" id="1058"/>
    <lineage>
        <taxon>Bacteria</taxon>
        <taxon>Pseudomonadati</taxon>
        <taxon>Pseudomonadota</taxon>
        <taxon>Gammaproteobacteria</taxon>
        <taxon>Chromatiales</taxon>
        <taxon>Chromatiaceae</taxon>
        <taxon>Thiocapsa</taxon>
    </lineage>
</organism>
<dbReference type="STRING" id="1058.SAMN05421783_12518"/>
<sequence>MTSQRGFTLVELLVAMTLGLFLTGGIIQAQLAARQVLAMQTALNRQSTTILAAGDLLTRHIREAGYGTSAGNALSGTPNRITVSYNYSIDPSLPGQDCTGTPLTAVSTDTFLVSTRVIDGATVPFLGCEPNGGSVELLVPDIDRLAFRYYVAGDLRPANEIPTDWSTVNGVRLTFTALGNPAGGVPDQEVVLSVGVRARILAGGAQP</sequence>
<evidence type="ECO:0000313" key="1">
    <source>
        <dbReference type="EMBL" id="SDX41907.1"/>
    </source>
</evidence>
<reference evidence="2" key="1">
    <citation type="submission" date="2016-10" db="EMBL/GenBank/DDBJ databases">
        <authorList>
            <person name="Varghese N."/>
            <person name="Submissions S."/>
        </authorList>
    </citation>
    <scope>NUCLEOTIDE SEQUENCE [LARGE SCALE GENOMIC DNA]</scope>
    <source>
        <strain evidence="2">DSM 217</strain>
    </source>
</reference>